<comment type="pathway">
    <text evidence="8">Protein modification; lipoprotein biosynthesis (N-acyl transfer).</text>
</comment>
<feature type="transmembrane region" description="Helical" evidence="8">
    <location>
        <begin position="83"/>
        <end position="102"/>
    </location>
</feature>
<keyword evidence="6 8" id="KW-0472">Membrane</keyword>
<proteinExistence type="inferred from homology"/>
<comment type="caution">
    <text evidence="10">The sequence shown here is derived from an EMBL/GenBank/DDBJ whole genome shotgun (WGS) entry which is preliminary data.</text>
</comment>
<evidence type="ECO:0000256" key="3">
    <source>
        <dbReference type="ARBA" id="ARBA00022679"/>
    </source>
</evidence>
<keyword evidence="5 8" id="KW-1133">Transmembrane helix</keyword>
<keyword evidence="7 8" id="KW-0012">Acyltransferase</keyword>
<evidence type="ECO:0000313" key="10">
    <source>
        <dbReference type="EMBL" id="KKS25759.1"/>
    </source>
</evidence>
<feature type="transmembrane region" description="Helical" evidence="8">
    <location>
        <begin position="175"/>
        <end position="192"/>
    </location>
</feature>
<dbReference type="Pfam" id="PF00795">
    <property type="entry name" value="CN_hydrolase"/>
    <property type="match status" value="1"/>
</dbReference>
<dbReference type="GO" id="GO:0005886">
    <property type="term" value="C:plasma membrane"/>
    <property type="evidence" value="ECO:0007669"/>
    <property type="project" value="UniProtKB-SubCell"/>
</dbReference>
<accession>A0A0G0XLK6</accession>
<dbReference type="PANTHER" id="PTHR38686:SF1">
    <property type="entry name" value="APOLIPOPROTEIN N-ACYLTRANSFERASE"/>
    <property type="match status" value="1"/>
</dbReference>
<evidence type="ECO:0000313" key="11">
    <source>
        <dbReference type="Proteomes" id="UP000033856"/>
    </source>
</evidence>
<dbReference type="Proteomes" id="UP000033856">
    <property type="component" value="Unassembled WGS sequence"/>
</dbReference>
<dbReference type="SUPFAM" id="SSF56317">
    <property type="entry name" value="Carbon-nitrogen hydrolase"/>
    <property type="match status" value="1"/>
</dbReference>
<dbReference type="AlphaFoldDB" id="A0A0G0XLK6"/>
<dbReference type="InterPro" id="IPR004563">
    <property type="entry name" value="Apolipo_AcylTrfase"/>
</dbReference>
<comment type="similarity">
    <text evidence="8">Belongs to the CN hydrolase family. Apolipoprotein N-acyltransferase subfamily.</text>
</comment>
<keyword evidence="4 8" id="KW-0812">Transmembrane</keyword>
<dbReference type="GO" id="GO:0042158">
    <property type="term" value="P:lipoprotein biosynthetic process"/>
    <property type="evidence" value="ECO:0007669"/>
    <property type="project" value="UniProtKB-UniRule"/>
</dbReference>
<evidence type="ECO:0000256" key="4">
    <source>
        <dbReference type="ARBA" id="ARBA00022692"/>
    </source>
</evidence>
<feature type="transmembrane region" description="Helical" evidence="8">
    <location>
        <begin position="18"/>
        <end position="41"/>
    </location>
</feature>
<keyword evidence="3 8" id="KW-0808">Transferase</keyword>
<dbReference type="InterPro" id="IPR036526">
    <property type="entry name" value="C-N_Hydrolase_sf"/>
</dbReference>
<gene>
    <name evidence="8" type="primary">lnt</name>
    <name evidence="10" type="ORF">UU83_C0002G0007</name>
</gene>
<dbReference type="EC" id="2.3.1.269" evidence="8"/>
<evidence type="ECO:0000256" key="5">
    <source>
        <dbReference type="ARBA" id="ARBA00022989"/>
    </source>
</evidence>
<dbReference type="InterPro" id="IPR003010">
    <property type="entry name" value="C-N_Hydrolase"/>
</dbReference>
<evidence type="ECO:0000256" key="7">
    <source>
        <dbReference type="ARBA" id="ARBA00023315"/>
    </source>
</evidence>
<evidence type="ECO:0000256" key="8">
    <source>
        <dbReference type="HAMAP-Rule" id="MF_01148"/>
    </source>
</evidence>
<feature type="domain" description="CN hydrolase" evidence="9">
    <location>
        <begin position="204"/>
        <end position="457"/>
    </location>
</feature>
<evidence type="ECO:0000256" key="6">
    <source>
        <dbReference type="ARBA" id="ARBA00023136"/>
    </source>
</evidence>
<comment type="subcellular location">
    <subcellularLocation>
        <location evidence="1 8">Cell membrane</location>
        <topology evidence="1 8">Multi-pass membrane protein</topology>
    </subcellularLocation>
</comment>
<feature type="transmembrane region" description="Helical" evidence="8">
    <location>
        <begin position="53"/>
        <end position="77"/>
    </location>
</feature>
<dbReference type="GO" id="GO:0016410">
    <property type="term" value="F:N-acyltransferase activity"/>
    <property type="evidence" value="ECO:0007669"/>
    <property type="project" value="UniProtKB-UniRule"/>
</dbReference>
<reference evidence="10 11" key="1">
    <citation type="journal article" date="2015" name="Nature">
        <title>rRNA introns, odd ribosomes, and small enigmatic genomes across a large radiation of phyla.</title>
        <authorList>
            <person name="Brown C.T."/>
            <person name="Hug L.A."/>
            <person name="Thomas B.C."/>
            <person name="Sharon I."/>
            <person name="Castelle C.J."/>
            <person name="Singh A."/>
            <person name="Wilkins M.J."/>
            <person name="Williams K.H."/>
            <person name="Banfield J.F."/>
        </authorList>
    </citation>
    <scope>NUCLEOTIDE SEQUENCE [LARGE SCALE GENOMIC DNA]</scope>
</reference>
<name>A0A0G0XLK6_9BACT</name>
<dbReference type="Gene3D" id="3.60.110.10">
    <property type="entry name" value="Carbon-nitrogen hydrolase"/>
    <property type="match status" value="1"/>
</dbReference>
<comment type="function">
    <text evidence="8">Catalyzes the phospholipid dependent N-acylation of the N-terminal cysteine of apolipoprotein, the last step in lipoprotein maturation.</text>
</comment>
<evidence type="ECO:0000259" key="9">
    <source>
        <dbReference type="PROSITE" id="PS50263"/>
    </source>
</evidence>
<dbReference type="UniPathway" id="UPA00666"/>
<dbReference type="PROSITE" id="PS50263">
    <property type="entry name" value="CN_HYDROLASE"/>
    <property type="match status" value="1"/>
</dbReference>
<keyword evidence="2 8" id="KW-1003">Cell membrane</keyword>
<feature type="transmembrane region" description="Helical" evidence="8">
    <location>
        <begin position="470"/>
        <end position="490"/>
    </location>
</feature>
<feature type="transmembrane region" description="Helical" evidence="8">
    <location>
        <begin position="148"/>
        <end position="168"/>
    </location>
</feature>
<dbReference type="HAMAP" id="MF_01148">
    <property type="entry name" value="Lnt"/>
    <property type="match status" value="1"/>
</dbReference>
<evidence type="ECO:0000256" key="1">
    <source>
        <dbReference type="ARBA" id="ARBA00004651"/>
    </source>
</evidence>
<organism evidence="10 11">
    <name type="scientific">Candidatus Jorgensenbacteria bacterium GW2011_GWF2_41_8</name>
    <dbReference type="NCBI Taxonomy" id="1618667"/>
    <lineage>
        <taxon>Bacteria</taxon>
        <taxon>Candidatus Joergenseniibacteriota</taxon>
    </lineage>
</organism>
<dbReference type="PANTHER" id="PTHR38686">
    <property type="entry name" value="APOLIPOPROTEIN N-ACYLTRANSFERASE"/>
    <property type="match status" value="1"/>
</dbReference>
<evidence type="ECO:0000256" key="2">
    <source>
        <dbReference type="ARBA" id="ARBA00022475"/>
    </source>
</evidence>
<protein>
    <recommendedName>
        <fullName evidence="8">Apolipoprotein N-acyltransferase</fullName>
        <shortName evidence="8">ALP N-acyltransferase</shortName>
        <ecNumber evidence="8">2.3.1.269</ecNumber>
    </recommendedName>
</protein>
<dbReference type="EMBL" id="LCCD01000002">
    <property type="protein sequence ID" value="KKS25759.1"/>
    <property type="molecule type" value="Genomic_DNA"/>
</dbReference>
<sequence length="497" mass="55990">MAKISKIIAKLIALTPKWFWLGFIAGLFYFGYIFFWLWSLYPLQSLGVENKAAALLFILFLFTITTAGMALFWGIFSFAVSKFYGKISLLFLPFLSAGVFVLTEYARAWFFGILWFGNGGMLGPHWTFGSPAYFFTGIKPILQTASFWGIYGMDLWAVFLSSSVILFLKTRRKLFLIWMSVAILTIPAINIFERQSDNQPSAKIGISIIQTQKPTKISYSPEETLRDFSQKLSLLKEAAKNLKENDIIIFPEGADFSKTLANFLDPFSVKTFFNKLSAKNLLVIDNNTISDSVKLRSKTTFTDSKSGIVGYYDKQLLAPAGEFLPYLIKWPLSIINSSLKNNLEDLREYSKGTMSNIVRYKNIWAKILVCSDIVSPAMARRGNFDFILAQNSLGIFNGSSLLESQLIAISRTRAVENEKYLALVSNFGRSFVIDSQGNIQKITDSGGYKILTGDIVPSSVQTWYNKLGDWPILALSLVFIACALFSKFLGQFFKKIK</sequence>
<comment type="catalytic activity">
    <reaction evidence="8">
        <text>N-terminal S-1,2-diacyl-sn-glyceryl-L-cysteinyl-[lipoprotein] + a glycerophospholipid = N-acyl-S-1,2-diacyl-sn-glyceryl-L-cysteinyl-[lipoprotein] + a 2-acyl-sn-glycero-3-phospholipid + H(+)</text>
        <dbReference type="Rhea" id="RHEA:48228"/>
        <dbReference type="Rhea" id="RHEA-COMP:14681"/>
        <dbReference type="Rhea" id="RHEA-COMP:14684"/>
        <dbReference type="ChEBI" id="CHEBI:15378"/>
        <dbReference type="ChEBI" id="CHEBI:136912"/>
        <dbReference type="ChEBI" id="CHEBI:140656"/>
        <dbReference type="ChEBI" id="CHEBI:140657"/>
        <dbReference type="ChEBI" id="CHEBI:140660"/>
        <dbReference type="EC" id="2.3.1.269"/>
    </reaction>
</comment>
<keyword evidence="10" id="KW-0449">Lipoprotein</keyword>